<evidence type="ECO:0000313" key="5">
    <source>
        <dbReference type="Proteomes" id="UP000664203"/>
    </source>
</evidence>
<comment type="similarity">
    <text evidence="1">Belongs to the actin family.</text>
</comment>
<accession>A0A8H3PD81</accession>
<reference evidence="4" key="1">
    <citation type="submission" date="2021-03" db="EMBL/GenBank/DDBJ databases">
        <authorList>
            <person name="Tagirdzhanova G."/>
        </authorList>
    </citation>
    <scope>NUCLEOTIDE SEQUENCE</scope>
</reference>
<feature type="coiled-coil region" evidence="2">
    <location>
        <begin position="439"/>
        <end position="467"/>
    </location>
</feature>
<dbReference type="FunFam" id="3.30.420.40:FF:000058">
    <property type="entry name" value="Putative actin-related protein 5"/>
    <property type="match status" value="1"/>
</dbReference>
<dbReference type="SMART" id="SM00268">
    <property type="entry name" value="ACTIN"/>
    <property type="match status" value="1"/>
</dbReference>
<proteinExistence type="inferred from homology"/>
<keyword evidence="2" id="KW-0175">Coiled coil</keyword>
<feature type="region of interest" description="Disordered" evidence="3">
    <location>
        <begin position="516"/>
        <end position="539"/>
    </location>
</feature>
<evidence type="ECO:0000256" key="1">
    <source>
        <dbReference type="RuleBase" id="RU000487"/>
    </source>
</evidence>
<dbReference type="PANTHER" id="PTHR11937">
    <property type="entry name" value="ACTIN"/>
    <property type="match status" value="1"/>
</dbReference>
<dbReference type="Proteomes" id="UP000664203">
    <property type="component" value="Unassembled WGS sequence"/>
</dbReference>
<dbReference type="Gene3D" id="3.90.640.10">
    <property type="entry name" value="Actin, Chain A, domain 4"/>
    <property type="match status" value="2"/>
</dbReference>
<evidence type="ECO:0000256" key="2">
    <source>
        <dbReference type="SAM" id="Coils"/>
    </source>
</evidence>
<dbReference type="Gene3D" id="3.30.420.40">
    <property type="match status" value="4"/>
</dbReference>
<dbReference type="Pfam" id="PF00022">
    <property type="entry name" value="Actin"/>
    <property type="match status" value="2"/>
</dbReference>
<sequence length="761" mass="86684">MTIISSRYVESVVAIEATNHEKFSKSSPRIWHAIEPPFKGHPPAPSDVYAQSGVETAIVIDNGSSLVRAGWSFDMAPRLSFPADVARYRDRKYNRTVSYVGYDAYADATTRGQIRNAFEPGTSVVGNWDVMEGVLDNVFVNLGVGGENGGIGRPVLMTEPVANLGYSRKTMNELLFECYYAPSLVYGIDSLFSYKFNRGNSGLIISSSHSSTHVIPVLNSKPIMSSVSRLNWGGSQCAEYLLKLLRLKYPNFPSKVTDYQAQHMVREHCYVSQSFDKEMRGFLDWTGLESRDHVVQYPFTEHVVVEKSEEEIARIAERKREGGRRLQEQAAKMRLEKLVQKEQELEYYKDLQQRLVGQTKKEMKRLLDDDEFKDDAQLGKTIKDMEKSVRKARNKDLGVSDVVEEDGVDFPLLDIADEELDETGLRQKRHQRLLKSGVEARARAKVEKEQERARAVEEERLDDERRNKDLDGWLEDRRVARRALLQRIKDRERQKADLGNRKSLASQMRMKTLANLASDAPGRKRRRGGDDDNFGANDEDWGVYRTVAMGEQSEDEEEEDLDAEMKNVEAQLLKYDPGFNESNTMAAQMDWTKSLMHAFRRGPRLFDPESQQEIHQLHLNVERIRVPEVVFQPAIAGLDQAGITDITADMINHGTGKLHDRNNILRDVFLTGGNTLFAGFEKRLNKELRAVLPIDAALHLRQATDPLLDAWRGAAQWSKGPNFKQALVTRQDYDEKGSDYMKVSRHNITSEPFPDLNIYLA</sequence>
<dbReference type="InterPro" id="IPR043129">
    <property type="entry name" value="ATPase_NBD"/>
</dbReference>
<dbReference type="EMBL" id="CAJPDR010000527">
    <property type="protein sequence ID" value="CAF9938791.1"/>
    <property type="molecule type" value="Genomic_DNA"/>
</dbReference>
<evidence type="ECO:0000313" key="4">
    <source>
        <dbReference type="EMBL" id="CAF9938791.1"/>
    </source>
</evidence>
<dbReference type="FunFam" id="3.30.420.40:FF:000139">
    <property type="entry name" value="Chromatin remodeling complex subunit (Arp5)"/>
    <property type="match status" value="1"/>
</dbReference>
<dbReference type="InterPro" id="IPR004000">
    <property type="entry name" value="Actin"/>
</dbReference>
<name>A0A8H3PD81_9LECA</name>
<protein>
    <submittedName>
        <fullName evidence="4">Nuclear actin-protein involved in chromatin remodeling</fullName>
    </submittedName>
</protein>
<keyword evidence="5" id="KW-1185">Reference proteome</keyword>
<dbReference type="AlphaFoldDB" id="A0A8H3PD81"/>
<evidence type="ECO:0000256" key="3">
    <source>
        <dbReference type="SAM" id="MobiDB-lite"/>
    </source>
</evidence>
<dbReference type="OrthoDB" id="7340501at2759"/>
<organism evidence="4 5">
    <name type="scientific">Alectoria fallacina</name>
    <dbReference type="NCBI Taxonomy" id="1903189"/>
    <lineage>
        <taxon>Eukaryota</taxon>
        <taxon>Fungi</taxon>
        <taxon>Dikarya</taxon>
        <taxon>Ascomycota</taxon>
        <taxon>Pezizomycotina</taxon>
        <taxon>Lecanoromycetes</taxon>
        <taxon>OSLEUM clade</taxon>
        <taxon>Lecanoromycetidae</taxon>
        <taxon>Lecanorales</taxon>
        <taxon>Lecanorineae</taxon>
        <taxon>Parmeliaceae</taxon>
        <taxon>Alectoria</taxon>
    </lineage>
</organism>
<comment type="caution">
    <text evidence="4">The sequence shown here is derived from an EMBL/GenBank/DDBJ whole genome shotgun (WGS) entry which is preliminary data.</text>
</comment>
<gene>
    <name evidence="4" type="primary">ARP5</name>
    <name evidence="4" type="ORF">ALECFALPRED_007847</name>
</gene>
<dbReference type="SUPFAM" id="SSF53067">
    <property type="entry name" value="Actin-like ATPase domain"/>
    <property type="match status" value="2"/>
</dbReference>